<reference evidence="2 3" key="1">
    <citation type="journal article" date="2016" name="Nat. Commun.">
        <title>Thousands of microbial genomes shed light on interconnected biogeochemical processes in an aquifer system.</title>
        <authorList>
            <person name="Anantharaman K."/>
            <person name="Brown C.T."/>
            <person name="Hug L.A."/>
            <person name="Sharon I."/>
            <person name="Castelle C.J."/>
            <person name="Probst A.J."/>
            <person name="Thomas B.C."/>
            <person name="Singh A."/>
            <person name="Wilkins M.J."/>
            <person name="Karaoz U."/>
            <person name="Brodie E.L."/>
            <person name="Williams K.H."/>
            <person name="Hubbard S.S."/>
            <person name="Banfield J.F."/>
        </authorList>
    </citation>
    <scope>NUCLEOTIDE SEQUENCE [LARGE SCALE GENOMIC DNA]</scope>
</reference>
<keyword evidence="1" id="KW-0812">Transmembrane</keyword>
<evidence type="ECO:0000313" key="3">
    <source>
        <dbReference type="Proteomes" id="UP000179237"/>
    </source>
</evidence>
<name>A0A1F5FV06_9BACT</name>
<keyword evidence="1" id="KW-0472">Membrane</keyword>
<accession>A0A1F5FV06</accession>
<organism evidence="2 3">
    <name type="scientific">Candidatus Collierbacteria bacterium RIFOXYD1_FULL_40_9</name>
    <dbReference type="NCBI Taxonomy" id="1817731"/>
    <lineage>
        <taxon>Bacteria</taxon>
        <taxon>Candidatus Collieribacteriota</taxon>
    </lineage>
</organism>
<evidence type="ECO:0000256" key="1">
    <source>
        <dbReference type="SAM" id="Phobius"/>
    </source>
</evidence>
<protein>
    <submittedName>
        <fullName evidence="2">Uncharacterized protein</fullName>
    </submittedName>
</protein>
<keyword evidence="1" id="KW-1133">Transmembrane helix</keyword>
<comment type="caution">
    <text evidence="2">The sequence shown here is derived from an EMBL/GenBank/DDBJ whole genome shotgun (WGS) entry which is preliminary data.</text>
</comment>
<dbReference type="Proteomes" id="UP000179237">
    <property type="component" value="Unassembled WGS sequence"/>
</dbReference>
<feature type="transmembrane region" description="Helical" evidence="1">
    <location>
        <begin position="65"/>
        <end position="87"/>
    </location>
</feature>
<sequence>MDIGFLINLSLWSFFSSLVSGAVLTEVFNIVYLRMVEDYKNNNPAPHYPEEVKRTLAKEHPFVSWAYHLTFFQALGGLFVIILSCILPHGLPPTW</sequence>
<dbReference type="EMBL" id="MFAQ01000018">
    <property type="protein sequence ID" value="OGD83384.1"/>
    <property type="molecule type" value="Genomic_DNA"/>
</dbReference>
<gene>
    <name evidence="2" type="ORF">A2572_02885</name>
</gene>
<proteinExistence type="predicted"/>
<dbReference type="AlphaFoldDB" id="A0A1F5FV06"/>
<evidence type="ECO:0000313" key="2">
    <source>
        <dbReference type="EMBL" id="OGD83384.1"/>
    </source>
</evidence>